<dbReference type="AlphaFoldDB" id="A0A8R1YWP7"/>
<feature type="transmembrane region" description="Helical" evidence="1">
    <location>
        <begin position="748"/>
        <end position="773"/>
    </location>
</feature>
<keyword evidence="1" id="KW-1133">Transmembrane helix</keyword>
<feature type="transmembrane region" description="Helical" evidence="1">
    <location>
        <begin position="272"/>
        <end position="293"/>
    </location>
</feature>
<feature type="transmembrane region" description="Helical" evidence="1">
    <location>
        <begin position="823"/>
        <end position="845"/>
    </location>
</feature>
<feature type="transmembrane region" description="Helical" evidence="1">
    <location>
        <begin position="631"/>
        <end position="651"/>
    </location>
</feature>
<feature type="transmembrane region" description="Helical" evidence="1">
    <location>
        <begin position="554"/>
        <end position="576"/>
    </location>
</feature>
<organism evidence="2 3">
    <name type="scientific">Pristionchus pacificus</name>
    <name type="common">Parasitic nematode worm</name>
    <dbReference type="NCBI Taxonomy" id="54126"/>
    <lineage>
        <taxon>Eukaryota</taxon>
        <taxon>Metazoa</taxon>
        <taxon>Ecdysozoa</taxon>
        <taxon>Nematoda</taxon>
        <taxon>Chromadorea</taxon>
        <taxon>Rhabditida</taxon>
        <taxon>Rhabditina</taxon>
        <taxon>Diplogasteromorpha</taxon>
        <taxon>Diplogasteroidea</taxon>
        <taxon>Neodiplogasteridae</taxon>
        <taxon>Pristionchus</taxon>
    </lineage>
</organism>
<dbReference type="Proteomes" id="UP000005239">
    <property type="component" value="Unassembled WGS sequence"/>
</dbReference>
<feature type="transmembrane region" description="Helical" evidence="1">
    <location>
        <begin position="596"/>
        <end position="619"/>
    </location>
</feature>
<feature type="transmembrane region" description="Helical" evidence="1">
    <location>
        <begin position="107"/>
        <end position="126"/>
    </location>
</feature>
<feature type="transmembrane region" description="Helical" evidence="1">
    <location>
        <begin position="157"/>
        <end position="177"/>
    </location>
</feature>
<feature type="transmembrane region" description="Helical" evidence="1">
    <location>
        <begin position="896"/>
        <end position="916"/>
    </location>
</feature>
<feature type="transmembrane region" description="Helical" evidence="1">
    <location>
        <begin position="221"/>
        <end position="244"/>
    </location>
</feature>
<dbReference type="EnsemblMetazoa" id="PPA41237.1">
    <property type="protein sequence ID" value="PPA41237.1"/>
    <property type="gene ID" value="WBGene00279606"/>
</dbReference>
<evidence type="ECO:0000256" key="1">
    <source>
        <dbReference type="SAM" id="Phobius"/>
    </source>
</evidence>
<feature type="transmembrane region" description="Helical" evidence="1">
    <location>
        <begin position="313"/>
        <end position="338"/>
    </location>
</feature>
<keyword evidence="1" id="KW-0472">Membrane</keyword>
<feature type="transmembrane region" description="Helical" evidence="1">
    <location>
        <begin position="358"/>
        <end position="380"/>
    </location>
</feature>
<feature type="transmembrane region" description="Helical" evidence="1">
    <location>
        <begin position="857"/>
        <end position="884"/>
    </location>
</feature>
<feature type="transmembrane region" description="Helical" evidence="1">
    <location>
        <begin position="936"/>
        <end position="964"/>
    </location>
</feature>
<feature type="transmembrane region" description="Helical" evidence="1">
    <location>
        <begin position="724"/>
        <end position="742"/>
    </location>
</feature>
<feature type="transmembrane region" description="Helical" evidence="1">
    <location>
        <begin position="62"/>
        <end position="86"/>
    </location>
</feature>
<feature type="transmembrane region" description="Helical" evidence="1">
    <location>
        <begin position="21"/>
        <end position="42"/>
    </location>
</feature>
<reference evidence="3" key="1">
    <citation type="journal article" date="2008" name="Nat. Genet.">
        <title>The Pristionchus pacificus genome provides a unique perspective on nematode lifestyle and parasitism.</title>
        <authorList>
            <person name="Dieterich C."/>
            <person name="Clifton S.W."/>
            <person name="Schuster L.N."/>
            <person name="Chinwalla A."/>
            <person name="Delehaunty K."/>
            <person name="Dinkelacker I."/>
            <person name="Fulton L."/>
            <person name="Fulton R."/>
            <person name="Godfrey J."/>
            <person name="Minx P."/>
            <person name="Mitreva M."/>
            <person name="Roeseler W."/>
            <person name="Tian H."/>
            <person name="Witte H."/>
            <person name="Yang S.P."/>
            <person name="Wilson R.K."/>
            <person name="Sommer R.J."/>
        </authorList>
    </citation>
    <scope>NUCLEOTIDE SEQUENCE [LARGE SCALE GENOMIC DNA]</scope>
    <source>
        <strain evidence="3">PS312</strain>
    </source>
</reference>
<reference evidence="2" key="2">
    <citation type="submission" date="2022-06" db="UniProtKB">
        <authorList>
            <consortium name="EnsemblMetazoa"/>
        </authorList>
    </citation>
    <scope>IDENTIFICATION</scope>
    <source>
        <strain evidence="2">PS312</strain>
    </source>
</reference>
<evidence type="ECO:0000313" key="3">
    <source>
        <dbReference type="Proteomes" id="UP000005239"/>
    </source>
</evidence>
<feature type="transmembrane region" description="Helical" evidence="1">
    <location>
        <begin position="684"/>
        <end position="704"/>
    </location>
</feature>
<gene>
    <name evidence="2" type="primary">WBGene00279606</name>
</gene>
<proteinExistence type="predicted"/>
<accession>A0A8R1YWP7</accession>
<sequence length="998" mass="113642">MACFVYFKLLFHRPYSANNTFKLIVLNGFAELLNCIGYLIMYQLTTYPFMVDFYNALLSSGAVSPLSILSTFLSSLSLNTSLFIALNRLKTILYIRNKTNDLVFFRISVCISFMLTLPSVLDLFIFSKVTYVPLIFNGSVIPNTLTSNQILRTVADIIKFIVSLATLLVNIILCILITRERKYLDNSDRQKFNGEKGLVVTSIVSYAFYMLLFTNNLLARYANILLCGFAQWLFLGLNSITPFWRTAPKFQMCLILFTPTVRRLAFNLEGKTTGLLSCVVYLFVNQLTSFPFMSELYFMLQETDLIDFKELEILVLVLIAAVICVFLAALGLHTSFFIALHRFTTIMDLLKQRNDSNFFMISLVVSVILGLPSVIDFAFFTTVTYVPILVDGSTIIIPNNVLSSEILRTLTDIIRFMPCDFSSEYHSLRINHSRKTVSQYLRAKIILARYFDIIFCGFCTVALSRTVRDNSILLSKQACRVCLTLSRCNSNHTSNFVSSSEKGVTSMSSALEIFDIVQTLSICACLVLTFPCAFFVYFKLIFFKAFSNNYTFKLIVLNGLLELLNCVAYLFAYQLISYPFMIVFYTSLQQTAPNSLAITFAFTSGLSLNTSLFIALNRLKTIMFIRRQSDDSIFFLISVAISTFLTLPAVLDLCFWTTVRYIPITYNDAVIMVPNNTLRRVSDVIRIVVSLATLVVNIILFFLIARERKFLDISDRQKLNGERGLVLTSIVSYTFYMLYFVNSVLARYLNIVICGFVQWMFLGLNAITPFWYVGSVKLVVPSPLHSICSARGISNKCRDYRNIHFPAIYDCTKQFDRALIFDVFQTIGISLCLAITIPFACFIYYKLIFTGPFSENYTFKLIVLNGITNDSTFFFISVISSTVLTGPASLRVVSDIIRIFVSLATLVINIILSVMITRERKFINFAERQKQVFARYFDMLIFGYAQWLFLGFNAMTPFWCLLLFTPSIRRLVPQISIQPRATTIRHSSTAAHHNTIDS</sequence>
<feature type="transmembrane region" description="Helical" evidence="1">
    <location>
        <begin position="516"/>
        <end position="542"/>
    </location>
</feature>
<feature type="transmembrane region" description="Helical" evidence="1">
    <location>
        <begin position="197"/>
        <end position="215"/>
    </location>
</feature>
<evidence type="ECO:0000313" key="2">
    <source>
        <dbReference type="EnsemblMetazoa" id="PPA41237.1"/>
    </source>
</evidence>
<keyword evidence="1" id="KW-0812">Transmembrane</keyword>
<protein>
    <recommendedName>
        <fullName evidence="4">G protein-coupled receptor</fullName>
    </recommendedName>
</protein>
<evidence type="ECO:0008006" key="4">
    <source>
        <dbReference type="Google" id="ProtNLM"/>
    </source>
</evidence>
<name>A0A8R1YWP7_PRIPA</name>
<keyword evidence="3" id="KW-1185">Reference proteome</keyword>